<dbReference type="PRINTS" id="PR00359">
    <property type="entry name" value="BP450"/>
</dbReference>
<evidence type="ECO:0000313" key="4">
    <source>
        <dbReference type="Proteomes" id="UP000832041"/>
    </source>
</evidence>
<gene>
    <name evidence="3" type="ORF">FOF52_03235</name>
</gene>
<accession>A0ABY4L220</accession>
<organism evidence="3 4">
    <name type="scientific">Thermobifida alba</name>
    <name type="common">Thermomonospora alba</name>
    <dbReference type="NCBI Taxonomy" id="53522"/>
    <lineage>
        <taxon>Bacteria</taxon>
        <taxon>Bacillati</taxon>
        <taxon>Actinomycetota</taxon>
        <taxon>Actinomycetes</taxon>
        <taxon>Streptosporangiales</taxon>
        <taxon>Nocardiopsidaceae</taxon>
        <taxon>Thermobifida</taxon>
    </lineage>
</organism>
<dbReference type="Pfam" id="PF00067">
    <property type="entry name" value="p450"/>
    <property type="match status" value="1"/>
</dbReference>
<dbReference type="InterPro" id="IPR036396">
    <property type="entry name" value="Cyt_P450_sf"/>
</dbReference>
<protein>
    <submittedName>
        <fullName evidence="3">Cytochrome P450</fullName>
    </submittedName>
</protein>
<dbReference type="InterPro" id="IPR002397">
    <property type="entry name" value="Cyt_P450_B"/>
</dbReference>
<dbReference type="InterPro" id="IPR001128">
    <property type="entry name" value="Cyt_P450"/>
</dbReference>
<dbReference type="PANTHER" id="PTHR46696:SF1">
    <property type="entry name" value="CYTOCHROME P450 YJIB-RELATED"/>
    <property type="match status" value="1"/>
</dbReference>
<keyword evidence="4" id="KW-1185">Reference proteome</keyword>
<name>A0ABY4L220_THEAE</name>
<evidence type="ECO:0000256" key="1">
    <source>
        <dbReference type="ARBA" id="ARBA00010617"/>
    </source>
</evidence>
<dbReference type="PROSITE" id="PS00086">
    <property type="entry name" value="CYTOCHROME_P450"/>
    <property type="match status" value="1"/>
</dbReference>
<dbReference type="InterPro" id="IPR017972">
    <property type="entry name" value="Cyt_P450_CS"/>
</dbReference>
<dbReference type="SUPFAM" id="SSF48264">
    <property type="entry name" value="Cytochrome P450"/>
    <property type="match status" value="1"/>
</dbReference>
<dbReference type="CDD" id="cd11029">
    <property type="entry name" value="CYP107-like"/>
    <property type="match status" value="1"/>
</dbReference>
<dbReference type="EMBL" id="CP051627">
    <property type="protein sequence ID" value="UPT20102.1"/>
    <property type="molecule type" value="Genomic_DNA"/>
</dbReference>
<keyword evidence="2" id="KW-0479">Metal-binding</keyword>
<keyword evidence="2" id="KW-0560">Oxidoreductase</keyword>
<reference evidence="3 4" key="1">
    <citation type="submission" date="2020-04" db="EMBL/GenBank/DDBJ databases">
        <title>Thermobifida alba genome sequencing and assembly.</title>
        <authorList>
            <person name="Luzics S."/>
            <person name="Horvath B."/>
            <person name="Nagy I."/>
            <person name="Toth A."/>
            <person name="Nagy I."/>
            <person name="Kukolya J."/>
        </authorList>
    </citation>
    <scope>NUCLEOTIDE SEQUENCE [LARGE SCALE GENOMIC DNA]</scope>
    <source>
        <strain evidence="3 4">DSM 43795</strain>
    </source>
</reference>
<keyword evidence="2" id="KW-0349">Heme</keyword>
<sequence>MASPPRIVLDADSGVTEDDIRALTLLGPVVRLDVMGLDVWAVTGDEELRALMADPAVKRGGEHWAAVARGEVPAGHPLVKLVSMGSMLSKNPPEHTRLRRLVQYAFTTRRVEALRPAVRDLTRACLDGIDAARPFDVVAALARPVPTGVLGRLLGVPEADREALDSLVTRLLSGTDATVHEELYAYVADMVAAKRKSPDEGLISALLRVHDEDGARLSEEELVWTVVLLVDAGYETTVGQISNAVRLLLEHPDQLALVASGAVPWERAVEECLRHSASVAMLPFCFPTRDLELGGHTIGAGEPVMMVYLAANRDGRARTAPDAFDVTRTDSRHVTFGHGPHHCLGAPLARLELTVVLPELFARFPGLALLDGEPERVRSLFVNRPRELWVTADPA</sequence>
<dbReference type="Proteomes" id="UP000832041">
    <property type="component" value="Chromosome"/>
</dbReference>
<keyword evidence="2" id="KW-0503">Monooxygenase</keyword>
<evidence type="ECO:0000313" key="3">
    <source>
        <dbReference type="EMBL" id="UPT20102.1"/>
    </source>
</evidence>
<keyword evidence="2" id="KW-0408">Iron</keyword>
<dbReference type="Gene3D" id="1.10.630.10">
    <property type="entry name" value="Cytochrome P450"/>
    <property type="match status" value="1"/>
</dbReference>
<dbReference type="PANTHER" id="PTHR46696">
    <property type="entry name" value="P450, PUTATIVE (EUROFUNG)-RELATED"/>
    <property type="match status" value="1"/>
</dbReference>
<proteinExistence type="inferred from homology"/>
<comment type="similarity">
    <text evidence="1 2">Belongs to the cytochrome P450 family.</text>
</comment>
<evidence type="ECO:0000256" key="2">
    <source>
        <dbReference type="RuleBase" id="RU000461"/>
    </source>
</evidence>
<dbReference type="RefSeq" id="WP_282573843.1">
    <property type="nucleotide sequence ID" value="NZ_BAABEB010000012.1"/>
</dbReference>